<accession>A0ACB8RDQ2</accession>
<dbReference type="EMBL" id="MU276088">
    <property type="protein sequence ID" value="KAI0042017.1"/>
    <property type="molecule type" value="Genomic_DNA"/>
</dbReference>
<organism evidence="1 2">
    <name type="scientific">Auriscalpium vulgare</name>
    <dbReference type="NCBI Taxonomy" id="40419"/>
    <lineage>
        <taxon>Eukaryota</taxon>
        <taxon>Fungi</taxon>
        <taxon>Dikarya</taxon>
        <taxon>Basidiomycota</taxon>
        <taxon>Agaricomycotina</taxon>
        <taxon>Agaricomycetes</taxon>
        <taxon>Russulales</taxon>
        <taxon>Auriscalpiaceae</taxon>
        <taxon>Auriscalpium</taxon>
    </lineage>
</organism>
<keyword evidence="2" id="KW-1185">Reference proteome</keyword>
<sequence length="419" mass="44877">MHEVHASAIRATTRSRASPLRPAGGHCPRPPSVRVAQSVPDPSSNEPMLSRDRPDAHSLRPYNKSASIATISPSPAPAVHLFTHLFHFFISTRCLATRSREAGPPSTRSPRNSSSSNTAATSSPRPPRVNTPSSHPTARCPRRTAPPSSSTAGSLHPPPRASTARLPPASTAAPRRRASTASPRPRSSTASRPRRASTASPRPRSSGVRPPPATARPPPPQGQYGGAQQSQQPQRHSVTFRFSTPKTAILNSAVHDPYGKTPFSVHSPDKKHTIVSASNGSVIARIDWDHSSPVIEYGGKKIKAKEWIPFHKESQSRKLTFEGKVYNWTTRETTNYLEPSDRPGYSYVVWHDSTDDVILDVYQDALVIPGLLEAAILGVVLMQSGHPIGDVGGGKSSGTPYFGMALGAALGPVLAGAFH</sequence>
<protein>
    <submittedName>
        <fullName evidence="1">Uncharacterized protein</fullName>
    </submittedName>
</protein>
<comment type="caution">
    <text evidence="1">The sequence shown here is derived from an EMBL/GenBank/DDBJ whole genome shotgun (WGS) entry which is preliminary data.</text>
</comment>
<name>A0ACB8RDQ2_9AGAM</name>
<evidence type="ECO:0000313" key="1">
    <source>
        <dbReference type="EMBL" id="KAI0042017.1"/>
    </source>
</evidence>
<reference evidence="1" key="2">
    <citation type="journal article" date="2022" name="New Phytol.">
        <title>Evolutionary transition to the ectomycorrhizal habit in the genomes of a hyperdiverse lineage of mushroom-forming fungi.</title>
        <authorList>
            <person name="Looney B."/>
            <person name="Miyauchi S."/>
            <person name="Morin E."/>
            <person name="Drula E."/>
            <person name="Courty P.E."/>
            <person name="Kohler A."/>
            <person name="Kuo A."/>
            <person name="LaButti K."/>
            <person name="Pangilinan J."/>
            <person name="Lipzen A."/>
            <person name="Riley R."/>
            <person name="Andreopoulos W."/>
            <person name="He G."/>
            <person name="Johnson J."/>
            <person name="Nolan M."/>
            <person name="Tritt A."/>
            <person name="Barry K.W."/>
            <person name="Grigoriev I.V."/>
            <person name="Nagy L.G."/>
            <person name="Hibbett D."/>
            <person name="Henrissat B."/>
            <person name="Matheny P.B."/>
            <person name="Labbe J."/>
            <person name="Martin F.M."/>
        </authorList>
    </citation>
    <scope>NUCLEOTIDE SEQUENCE</scope>
    <source>
        <strain evidence="1">FP105234-sp</strain>
    </source>
</reference>
<evidence type="ECO:0000313" key="2">
    <source>
        <dbReference type="Proteomes" id="UP000814033"/>
    </source>
</evidence>
<proteinExistence type="predicted"/>
<dbReference type="Proteomes" id="UP000814033">
    <property type="component" value="Unassembled WGS sequence"/>
</dbReference>
<reference evidence="1" key="1">
    <citation type="submission" date="2021-02" db="EMBL/GenBank/DDBJ databases">
        <authorList>
            <consortium name="DOE Joint Genome Institute"/>
            <person name="Ahrendt S."/>
            <person name="Looney B.P."/>
            <person name="Miyauchi S."/>
            <person name="Morin E."/>
            <person name="Drula E."/>
            <person name="Courty P.E."/>
            <person name="Chicoki N."/>
            <person name="Fauchery L."/>
            <person name="Kohler A."/>
            <person name="Kuo A."/>
            <person name="Labutti K."/>
            <person name="Pangilinan J."/>
            <person name="Lipzen A."/>
            <person name="Riley R."/>
            <person name="Andreopoulos W."/>
            <person name="He G."/>
            <person name="Johnson J."/>
            <person name="Barry K.W."/>
            <person name="Grigoriev I.V."/>
            <person name="Nagy L."/>
            <person name="Hibbett D."/>
            <person name="Henrissat B."/>
            <person name="Matheny P.B."/>
            <person name="Labbe J."/>
            <person name="Martin F."/>
        </authorList>
    </citation>
    <scope>NUCLEOTIDE SEQUENCE</scope>
    <source>
        <strain evidence="1">FP105234-sp</strain>
    </source>
</reference>
<gene>
    <name evidence="1" type="ORF">FA95DRAFT_627262</name>
</gene>